<keyword evidence="2" id="KW-0723">Serine/threonine-protein kinase</keyword>
<keyword evidence="11" id="KW-1185">Reference proteome</keyword>
<comment type="catalytic activity">
    <reaction evidence="7">
        <text>L-threonyl-[protein] + ATP = O-phospho-L-threonyl-[protein] + ADP + H(+)</text>
        <dbReference type="Rhea" id="RHEA:46608"/>
        <dbReference type="Rhea" id="RHEA-COMP:11060"/>
        <dbReference type="Rhea" id="RHEA-COMP:11605"/>
        <dbReference type="ChEBI" id="CHEBI:15378"/>
        <dbReference type="ChEBI" id="CHEBI:30013"/>
        <dbReference type="ChEBI" id="CHEBI:30616"/>
        <dbReference type="ChEBI" id="CHEBI:61977"/>
        <dbReference type="ChEBI" id="CHEBI:456216"/>
        <dbReference type="EC" id="2.7.11.1"/>
    </reaction>
</comment>
<evidence type="ECO:0000313" key="11">
    <source>
        <dbReference type="Proteomes" id="UP000689195"/>
    </source>
</evidence>
<keyword evidence="6" id="KW-0067">ATP-binding</keyword>
<dbReference type="GO" id="GO:0000245">
    <property type="term" value="P:spliceosomal complex assembly"/>
    <property type="evidence" value="ECO:0007669"/>
    <property type="project" value="TreeGrafter"/>
</dbReference>
<dbReference type="Proteomes" id="UP000689195">
    <property type="component" value="Unassembled WGS sequence"/>
</dbReference>
<dbReference type="SMART" id="SM00220">
    <property type="entry name" value="S_TKc"/>
    <property type="match status" value="1"/>
</dbReference>
<dbReference type="AlphaFoldDB" id="A0A8S1WAU0"/>
<dbReference type="PANTHER" id="PTHR47634">
    <property type="entry name" value="PROTEIN KINASE DOMAIN-CONTAINING PROTEIN-RELATED"/>
    <property type="match status" value="1"/>
</dbReference>
<proteinExistence type="predicted"/>
<protein>
    <recommendedName>
        <fullName evidence="1">non-specific serine/threonine protein kinase</fullName>
        <ecNumber evidence="1">2.7.11.1</ecNumber>
    </recommendedName>
</protein>
<evidence type="ECO:0000256" key="7">
    <source>
        <dbReference type="ARBA" id="ARBA00047899"/>
    </source>
</evidence>
<evidence type="ECO:0000256" key="2">
    <source>
        <dbReference type="ARBA" id="ARBA00022527"/>
    </source>
</evidence>
<dbReference type="EC" id="2.7.11.1" evidence="1"/>
<comment type="catalytic activity">
    <reaction evidence="8">
        <text>L-seryl-[protein] + ATP = O-phospho-L-seryl-[protein] + ADP + H(+)</text>
        <dbReference type="Rhea" id="RHEA:17989"/>
        <dbReference type="Rhea" id="RHEA-COMP:9863"/>
        <dbReference type="Rhea" id="RHEA-COMP:11604"/>
        <dbReference type="ChEBI" id="CHEBI:15378"/>
        <dbReference type="ChEBI" id="CHEBI:29999"/>
        <dbReference type="ChEBI" id="CHEBI:30616"/>
        <dbReference type="ChEBI" id="CHEBI:83421"/>
        <dbReference type="ChEBI" id="CHEBI:456216"/>
        <dbReference type="EC" id="2.7.11.1"/>
    </reaction>
</comment>
<feature type="domain" description="Protein kinase" evidence="9">
    <location>
        <begin position="53"/>
        <end position="531"/>
    </location>
</feature>
<dbReference type="OrthoDB" id="2649at2759"/>
<gene>
    <name evidence="10" type="ORF">PPENT_87.1.T0860095</name>
</gene>
<keyword evidence="3" id="KW-0808">Transferase</keyword>
<evidence type="ECO:0000256" key="8">
    <source>
        <dbReference type="ARBA" id="ARBA00048679"/>
    </source>
</evidence>
<dbReference type="InterPro" id="IPR051334">
    <property type="entry name" value="SRPK"/>
</dbReference>
<sequence length="607" mass="71747">MLSFQGFKQDKPLNEQIEELMDHLDYEHDSEDEGIEDYSIGGYHPVHIKGVLLNRYVVMQKGWFFYCMVGLRFSTYFCGFKIQKSASQYLEAAYDEVIVILGRNSIKNYLELYISQFGFNHLKNIMQMFRLSYVYQKQGRTSFNRDDTHKVYLLNFFLYKRPYGHHCCMVFEILGCFMDIVRSVAKQILIGLDYLHRILEVIHTYLKPENVLICLSDEEIKDIVENGQIQNHIYRQMLGIVEEITVVDDNNTVQKQEEDNLNTQSTNLTKTQKRKLLRKKNNNKNNQMNLLINILNIQNLKGLNQQKNCFNKKKISLAQQQKLLENFHQKIADLGNACWIHHHFSNLIQTRQYRSPEVLLGIKQNSIADIWSLACMIFEILTGEFLFEPRQSSNFSKNEVHLTQIQEILGKFPLEHYTRGFKAKQRSDKKVSITKLLEFIQYTTVNVLYNLWNKAIVQVFFYKNLINSNLFITYSVTDYYPFKLEEAQSFASFMIIQIFELSNVPEYRITAQEVLKRELCSNNLDDSHRLALLKKYIDSIFAFQNFRNIIPISGLLKAKTDQQIRYKMNEEEFKMYIKLKRENEEKEQSDQNIEGIQLSLLLKNRIV</sequence>
<organism evidence="10 11">
    <name type="scientific">Paramecium pentaurelia</name>
    <dbReference type="NCBI Taxonomy" id="43138"/>
    <lineage>
        <taxon>Eukaryota</taxon>
        <taxon>Sar</taxon>
        <taxon>Alveolata</taxon>
        <taxon>Ciliophora</taxon>
        <taxon>Intramacronucleata</taxon>
        <taxon>Oligohymenophorea</taxon>
        <taxon>Peniculida</taxon>
        <taxon>Parameciidae</taxon>
        <taxon>Paramecium</taxon>
    </lineage>
</organism>
<accession>A0A8S1WAU0</accession>
<evidence type="ECO:0000256" key="6">
    <source>
        <dbReference type="ARBA" id="ARBA00022840"/>
    </source>
</evidence>
<reference evidence="10" key="1">
    <citation type="submission" date="2021-01" db="EMBL/GenBank/DDBJ databases">
        <authorList>
            <consortium name="Genoscope - CEA"/>
            <person name="William W."/>
        </authorList>
    </citation>
    <scope>NUCLEOTIDE SEQUENCE</scope>
</reference>
<dbReference type="PROSITE" id="PS50011">
    <property type="entry name" value="PROTEIN_KINASE_DOM"/>
    <property type="match status" value="1"/>
</dbReference>
<evidence type="ECO:0000256" key="4">
    <source>
        <dbReference type="ARBA" id="ARBA00022741"/>
    </source>
</evidence>
<evidence type="ECO:0000256" key="5">
    <source>
        <dbReference type="ARBA" id="ARBA00022777"/>
    </source>
</evidence>
<evidence type="ECO:0000313" key="10">
    <source>
        <dbReference type="EMBL" id="CAD8185973.1"/>
    </source>
</evidence>
<dbReference type="EMBL" id="CAJJDO010000086">
    <property type="protein sequence ID" value="CAD8185973.1"/>
    <property type="molecule type" value="Genomic_DNA"/>
</dbReference>
<dbReference type="Pfam" id="PF00069">
    <property type="entry name" value="Pkinase"/>
    <property type="match status" value="1"/>
</dbReference>
<dbReference type="GO" id="GO:0050684">
    <property type="term" value="P:regulation of mRNA processing"/>
    <property type="evidence" value="ECO:0007669"/>
    <property type="project" value="TreeGrafter"/>
</dbReference>
<dbReference type="GO" id="GO:0004674">
    <property type="term" value="F:protein serine/threonine kinase activity"/>
    <property type="evidence" value="ECO:0007669"/>
    <property type="project" value="UniProtKB-KW"/>
</dbReference>
<dbReference type="PANTHER" id="PTHR47634:SF9">
    <property type="entry name" value="PROTEIN KINASE DOMAIN-CONTAINING PROTEIN-RELATED"/>
    <property type="match status" value="1"/>
</dbReference>
<dbReference type="GO" id="GO:0005524">
    <property type="term" value="F:ATP binding"/>
    <property type="evidence" value="ECO:0007669"/>
    <property type="project" value="UniProtKB-KW"/>
</dbReference>
<keyword evidence="4" id="KW-0547">Nucleotide-binding</keyword>
<evidence type="ECO:0000256" key="1">
    <source>
        <dbReference type="ARBA" id="ARBA00012513"/>
    </source>
</evidence>
<evidence type="ECO:0000256" key="3">
    <source>
        <dbReference type="ARBA" id="ARBA00022679"/>
    </source>
</evidence>
<keyword evidence="5" id="KW-0418">Kinase</keyword>
<evidence type="ECO:0000259" key="9">
    <source>
        <dbReference type="PROSITE" id="PS50011"/>
    </source>
</evidence>
<name>A0A8S1WAU0_9CILI</name>
<comment type="caution">
    <text evidence="10">The sequence shown here is derived from an EMBL/GenBank/DDBJ whole genome shotgun (WGS) entry which is preliminary data.</text>
</comment>
<dbReference type="InterPro" id="IPR000719">
    <property type="entry name" value="Prot_kinase_dom"/>
</dbReference>